<dbReference type="Proteomes" id="UP000467840">
    <property type="component" value="Chromosome 1"/>
</dbReference>
<dbReference type="PANTHER" id="PTHR47121:SF2">
    <property type="entry name" value="THYLAKOID LUMENAL PROTEIN TL20.3, CHLOROPLASTIC"/>
    <property type="match status" value="1"/>
</dbReference>
<reference evidence="1 2" key="1">
    <citation type="journal article" date="2020" name="Mol. Plant">
        <title>The Chromosome-Based Rubber Tree Genome Provides New Insights into Spurge Genome Evolution and Rubber Biosynthesis.</title>
        <authorList>
            <person name="Liu J."/>
            <person name="Shi C."/>
            <person name="Shi C.C."/>
            <person name="Li W."/>
            <person name="Zhang Q.J."/>
            <person name="Zhang Y."/>
            <person name="Li K."/>
            <person name="Lu H.F."/>
            <person name="Shi C."/>
            <person name="Zhu S.T."/>
            <person name="Xiao Z.Y."/>
            <person name="Nan H."/>
            <person name="Yue Y."/>
            <person name="Zhu X.G."/>
            <person name="Wu Y."/>
            <person name="Hong X.N."/>
            <person name="Fan G.Y."/>
            <person name="Tong Y."/>
            <person name="Zhang D."/>
            <person name="Mao C.L."/>
            <person name="Liu Y.L."/>
            <person name="Hao S.J."/>
            <person name="Liu W.Q."/>
            <person name="Lv M.Q."/>
            <person name="Zhang H.B."/>
            <person name="Liu Y."/>
            <person name="Hu-Tang G.R."/>
            <person name="Wang J.P."/>
            <person name="Wang J.H."/>
            <person name="Sun Y.H."/>
            <person name="Ni S.B."/>
            <person name="Chen W.B."/>
            <person name="Zhang X.C."/>
            <person name="Jiao Y.N."/>
            <person name="Eichler E.E."/>
            <person name="Li G.H."/>
            <person name="Liu X."/>
            <person name="Gao L.Z."/>
        </authorList>
    </citation>
    <scope>NUCLEOTIDE SEQUENCE [LARGE SCALE GENOMIC DNA]</scope>
    <source>
        <strain evidence="2">cv. GT1</strain>
        <tissue evidence="1">Leaf</tissue>
    </source>
</reference>
<comment type="caution">
    <text evidence="1">The sequence shown here is derived from an EMBL/GenBank/DDBJ whole genome shotgun (WGS) entry which is preliminary data.</text>
</comment>
<protein>
    <submittedName>
        <fullName evidence="1">Uncharacterized protein</fullName>
    </submittedName>
</protein>
<evidence type="ECO:0000313" key="1">
    <source>
        <dbReference type="EMBL" id="KAF2299014.1"/>
    </source>
</evidence>
<dbReference type="InterPro" id="IPR001646">
    <property type="entry name" value="5peptide_repeat"/>
</dbReference>
<sequence length="149" mass="16489">MHASIDAGMINLFSLRYCGGVRQNLIKLILNVDDDTWHSWELINKGNYFKQPEEDCFTTRYKVDSSKSKRCRTLVSTALVATVVTFCSSLPAVADLNKYEAEIGEFVIGLAAQFGSADIRRANFTAADMRESNFSSSTLDGAFLEKAVA</sequence>
<evidence type="ECO:0000313" key="2">
    <source>
        <dbReference type="Proteomes" id="UP000467840"/>
    </source>
</evidence>
<keyword evidence="2" id="KW-1185">Reference proteome</keyword>
<gene>
    <name evidence="1" type="ORF">GH714_029787</name>
</gene>
<dbReference type="InterPro" id="IPR053285">
    <property type="entry name" value="Thylakoid_lumenal_pentapeptide"/>
</dbReference>
<dbReference type="PANTHER" id="PTHR47121">
    <property type="entry name" value="THYLAKOID LUMENAL PROTEIN TL20.3, CHLOROPLASTIC"/>
    <property type="match status" value="1"/>
</dbReference>
<dbReference type="AlphaFoldDB" id="A0A6A6LDB3"/>
<accession>A0A6A6LDB3</accession>
<dbReference type="Gene3D" id="2.160.20.80">
    <property type="entry name" value="E3 ubiquitin-protein ligase SopA"/>
    <property type="match status" value="1"/>
</dbReference>
<organism evidence="1 2">
    <name type="scientific">Hevea brasiliensis</name>
    <name type="common">Para rubber tree</name>
    <name type="synonym">Siphonia brasiliensis</name>
    <dbReference type="NCBI Taxonomy" id="3981"/>
    <lineage>
        <taxon>Eukaryota</taxon>
        <taxon>Viridiplantae</taxon>
        <taxon>Streptophyta</taxon>
        <taxon>Embryophyta</taxon>
        <taxon>Tracheophyta</taxon>
        <taxon>Spermatophyta</taxon>
        <taxon>Magnoliopsida</taxon>
        <taxon>eudicotyledons</taxon>
        <taxon>Gunneridae</taxon>
        <taxon>Pentapetalae</taxon>
        <taxon>rosids</taxon>
        <taxon>fabids</taxon>
        <taxon>Malpighiales</taxon>
        <taxon>Euphorbiaceae</taxon>
        <taxon>Crotonoideae</taxon>
        <taxon>Micrandreae</taxon>
        <taxon>Hevea</taxon>
    </lineage>
</organism>
<dbReference type="Pfam" id="PF00805">
    <property type="entry name" value="Pentapeptide"/>
    <property type="match status" value="1"/>
</dbReference>
<name>A0A6A6LDB3_HEVBR</name>
<proteinExistence type="predicted"/>
<dbReference type="EMBL" id="JAAGAX010000011">
    <property type="protein sequence ID" value="KAF2299014.1"/>
    <property type="molecule type" value="Genomic_DNA"/>
</dbReference>
<dbReference type="SUPFAM" id="SSF141571">
    <property type="entry name" value="Pentapeptide repeat-like"/>
    <property type="match status" value="1"/>
</dbReference>